<keyword evidence="1" id="KW-1015">Disulfide bond</keyword>
<dbReference type="Gene3D" id="2.60.40.10">
    <property type="entry name" value="Immunoglobulins"/>
    <property type="match status" value="1"/>
</dbReference>
<dbReference type="InterPro" id="IPR013162">
    <property type="entry name" value="CD80_C2-set"/>
</dbReference>
<evidence type="ECO:0000259" key="3">
    <source>
        <dbReference type="PROSITE" id="PS50835"/>
    </source>
</evidence>
<dbReference type="EMBL" id="JAWJWF010000005">
    <property type="protein sequence ID" value="KAK6632314.1"/>
    <property type="molecule type" value="Genomic_DNA"/>
</dbReference>
<dbReference type="Pfam" id="PF08205">
    <property type="entry name" value="C2-set_2"/>
    <property type="match status" value="1"/>
</dbReference>
<dbReference type="Proteomes" id="UP001359485">
    <property type="component" value="Unassembled WGS sequence"/>
</dbReference>
<feature type="domain" description="Ig-like" evidence="3">
    <location>
        <begin position="30"/>
        <end position="149"/>
    </location>
</feature>
<evidence type="ECO:0000256" key="1">
    <source>
        <dbReference type="ARBA" id="ARBA00023157"/>
    </source>
</evidence>
<sequence>MIIDLVHIVVAILSPVLSLTSVSCDIENKPRFPYLLVDGRRLDTGNNFLPVKESLDLMLTCLVEGGNPRPTIKWMVILSSNLDPVLLDESGAELGLNVTETRGSDVTANRVSSLELTRSEARIASIQRIHHKATVVCIVDHPALKSPLNASILLDVQCK</sequence>
<dbReference type="InterPro" id="IPR007110">
    <property type="entry name" value="Ig-like_dom"/>
</dbReference>
<proteinExistence type="predicted"/>
<feature type="signal peptide" evidence="2">
    <location>
        <begin position="1"/>
        <end position="18"/>
    </location>
</feature>
<feature type="chain" id="PRO_5047206946" description="Ig-like domain-containing protein" evidence="2">
    <location>
        <begin position="19"/>
        <end position="159"/>
    </location>
</feature>
<dbReference type="InterPro" id="IPR036179">
    <property type="entry name" value="Ig-like_dom_sf"/>
</dbReference>
<protein>
    <recommendedName>
        <fullName evidence="3">Ig-like domain-containing protein</fullName>
    </recommendedName>
</protein>
<gene>
    <name evidence="4" type="ORF">RUM44_007355</name>
</gene>
<organism evidence="4 5">
    <name type="scientific">Polyplax serrata</name>
    <name type="common">Common mouse louse</name>
    <dbReference type="NCBI Taxonomy" id="468196"/>
    <lineage>
        <taxon>Eukaryota</taxon>
        <taxon>Metazoa</taxon>
        <taxon>Ecdysozoa</taxon>
        <taxon>Arthropoda</taxon>
        <taxon>Hexapoda</taxon>
        <taxon>Insecta</taxon>
        <taxon>Pterygota</taxon>
        <taxon>Neoptera</taxon>
        <taxon>Paraneoptera</taxon>
        <taxon>Psocodea</taxon>
        <taxon>Troctomorpha</taxon>
        <taxon>Phthiraptera</taxon>
        <taxon>Anoplura</taxon>
        <taxon>Polyplacidae</taxon>
        <taxon>Polyplax</taxon>
    </lineage>
</organism>
<comment type="caution">
    <text evidence="4">The sequence shown here is derived from an EMBL/GenBank/DDBJ whole genome shotgun (WGS) entry which is preliminary data.</text>
</comment>
<name>A0ABR1B232_POLSC</name>
<dbReference type="InterPro" id="IPR013783">
    <property type="entry name" value="Ig-like_fold"/>
</dbReference>
<keyword evidence="5" id="KW-1185">Reference proteome</keyword>
<evidence type="ECO:0000313" key="4">
    <source>
        <dbReference type="EMBL" id="KAK6632314.1"/>
    </source>
</evidence>
<reference evidence="4 5" key="1">
    <citation type="submission" date="2023-09" db="EMBL/GenBank/DDBJ databases">
        <title>Genomes of two closely related lineages of the louse Polyplax serrata with different host specificities.</title>
        <authorList>
            <person name="Martinu J."/>
            <person name="Tarabai H."/>
            <person name="Stefka J."/>
            <person name="Hypsa V."/>
        </authorList>
    </citation>
    <scope>NUCLEOTIDE SEQUENCE [LARGE SCALE GENOMIC DNA]</scope>
    <source>
        <strain evidence="4">98ZLc_SE</strain>
    </source>
</reference>
<dbReference type="SUPFAM" id="SSF48726">
    <property type="entry name" value="Immunoglobulin"/>
    <property type="match status" value="1"/>
</dbReference>
<accession>A0ABR1B232</accession>
<evidence type="ECO:0000256" key="2">
    <source>
        <dbReference type="SAM" id="SignalP"/>
    </source>
</evidence>
<evidence type="ECO:0000313" key="5">
    <source>
        <dbReference type="Proteomes" id="UP001359485"/>
    </source>
</evidence>
<dbReference type="PROSITE" id="PS50835">
    <property type="entry name" value="IG_LIKE"/>
    <property type="match status" value="1"/>
</dbReference>
<keyword evidence="2" id="KW-0732">Signal</keyword>